<name>A0A8K0SWS5_9HYPO</name>
<dbReference type="Gene3D" id="3.30.70.1060">
    <property type="entry name" value="Dimeric alpha+beta barrel"/>
    <property type="match status" value="1"/>
</dbReference>
<dbReference type="AlphaFoldDB" id="A0A8K0SWS5"/>
<accession>A0A8K0SWS5</accession>
<gene>
    <name evidence="2" type="ORF">B0I35DRAFT_170446</name>
</gene>
<dbReference type="OrthoDB" id="3933054at2759"/>
<protein>
    <recommendedName>
        <fullName evidence="1">YCII-related domain-containing protein</fullName>
    </recommendedName>
</protein>
<proteinExistence type="predicted"/>
<evidence type="ECO:0000313" key="3">
    <source>
        <dbReference type="Proteomes" id="UP000813444"/>
    </source>
</evidence>
<dbReference type="PANTHER" id="PTHR35174">
    <property type="entry name" value="BLL7171 PROTEIN-RELATED"/>
    <property type="match status" value="1"/>
</dbReference>
<dbReference type="Pfam" id="PF03795">
    <property type="entry name" value="YCII"/>
    <property type="match status" value="1"/>
</dbReference>
<keyword evidence="3" id="KW-1185">Reference proteome</keyword>
<dbReference type="InterPro" id="IPR005545">
    <property type="entry name" value="YCII"/>
</dbReference>
<comment type="caution">
    <text evidence="2">The sequence shown here is derived from an EMBL/GenBank/DDBJ whole genome shotgun (WGS) entry which is preliminary data.</text>
</comment>
<evidence type="ECO:0000313" key="2">
    <source>
        <dbReference type="EMBL" id="KAH7324822.1"/>
    </source>
</evidence>
<dbReference type="PANTHER" id="PTHR35174:SF4">
    <property type="entry name" value="BLL7163 PROTEIN"/>
    <property type="match status" value="1"/>
</dbReference>
<evidence type="ECO:0000259" key="1">
    <source>
        <dbReference type="Pfam" id="PF03795"/>
    </source>
</evidence>
<sequence>MPRYAILIKATPTTEGKGTAAPETLSAVAKFNEEMHSAGILLGGEGLRPTSEEGYRLRFSDTTDKPELLLGPFDLQQQSTISGWWLIQVKNAEEALDWATRIPFRGKQNAEVELRRVSELADFSMTEGQKKREIELRKEIEKGIF</sequence>
<dbReference type="Proteomes" id="UP000813444">
    <property type="component" value="Unassembled WGS sequence"/>
</dbReference>
<dbReference type="EMBL" id="JAGPNK010000003">
    <property type="protein sequence ID" value="KAH7324822.1"/>
    <property type="molecule type" value="Genomic_DNA"/>
</dbReference>
<dbReference type="SUPFAM" id="SSF54909">
    <property type="entry name" value="Dimeric alpha+beta barrel"/>
    <property type="match status" value="1"/>
</dbReference>
<organism evidence="2 3">
    <name type="scientific">Stachybotrys elegans</name>
    <dbReference type="NCBI Taxonomy" id="80388"/>
    <lineage>
        <taxon>Eukaryota</taxon>
        <taxon>Fungi</taxon>
        <taxon>Dikarya</taxon>
        <taxon>Ascomycota</taxon>
        <taxon>Pezizomycotina</taxon>
        <taxon>Sordariomycetes</taxon>
        <taxon>Hypocreomycetidae</taxon>
        <taxon>Hypocreales</taxon>
        <taxon>Stachybotryaceae</taxon>
        <taxon>Stachybotrys</taxon>
    </lineage>
</organism>
<feature type="domain" description="YCII-related" evidence="1">
    <location>
        <begin position="3"/>
        <end position="118"/>
    </location>
</feature>
<reference evidence="2" key="1">
    <citation type="journal article" date="2021" name="Nat. Commun.">
        <title>Genetic determinants of endophytism in the Arabidopsis root mycobiome.</title>
        <authorList>
            <person name="Mesny F."/>
            <person name="Miyauchi S."/>
            <person name="Thiergart T."/>
            <person name="Pickel B."/>
            <person name="Atanasova L."/>
            <person name="Karlsson M."/>
            <person name="Huettel B."/>
            <person name="Barry K.W."/>
            <person name="Haridas S."/>
            <person name="Chen C."/>
            <person name="Bauer D."/>
            <person name="Andreopoulos W."/>
            <person name="Pangilinan J."/>
            <person name="LaButti K."/>
            <person name="Riley R."/>
            <person name="Lipzen A."/>
            <person name="Clum A."/>
            <person name="Drula E."/>
            <person name="Henrissat B."/>
            <person name="Kohler A."/>
            <person name="Grigoriev I.V."/>
            <person name="Martin F.M."/>
            <person name="Hacquard S."/>
        </authorList>
    </citation>
    <scope>NUCLEOTIDE SEQUENCE</scope>
    <source>
        <strain evidence="2">MPI-CAGE-CH-0235</strain>
    </source>
</reference>
<dbReference type="InterPro" id="IPR011008">
    <property type="entry name" value="Dimeric_a/b-barrel"/>
</dbReference>